<dbReference type="AlphaFoldDB" id="A0A9J5X048"/>
<comment type="caution">
    <text evidence="1">The sequence shown here is derived from an EMBL/GenBank/DDBJ whole genome shotgun (WGS) entry which is preliminary data.</text>
</comment>
<accession>A0A9J5X048</accession>
<proteinExistence type="predicted"/>
<reference evidence="1 2" key="1">
    <citation type="submission" date="2020-09" db="EMBL/GenBank/DDBJ databases">
        <title>De no assembly of potato wild relative species, Solanum commersonii.</title>
        <authorList>
            <person name="Cho K."/>
        </authorList>
    </citation>
    <scope>NUCLEOTIDE SEQUENCE [LARGE SCALE GENOMIC DNA]</scope>
    <source>
        <strain evidence="1">LZ3.2</strain>
        <tissue evidence="1">Leaf</tissue>
    </source>
</reference>
<gene>
    <name evidence="1" type="ORF">H5410_052180</name>
</gene>
<evidence type="ECO:0008006" key="3">
    <source>
        <dbReference type="Google" id="ProtNLM"/>
    </source>
</evidence>
<keyword evidence="2" id="KW-1185">Reference proteome</keyword>
<dbReference type="OrthoDB" id="1306017at2759"/>
<protein>
    <recommendedName>
        <fullName evidence="3">Retrotransposon gag domain-containing protein</fullName>
    </recommendedName>
</protein>
<organism evidence="1 2">
    <name type="scientific">Solanum commersonii</name>
    <name type="common">Commerson's wild potato</name>
    <name type="synonym">Commerson's nightshade</name>
    <dbReference type="NCBI Taxonomy" id="4109"/>
    <lineage>
        <taxon>Eukaryota</taxon>
        <taxon>Viridiplantae</taxon>
        <taxon>Streptophyta</taxon>
        <taxon>Embryophyta</taxon>
        <taxon>Tracheophyta</taxon>
        <taxon>Spermatophyta</taxon>
        <taxon>Magnoliopsida</taxon>
        <taxon>eudicotyledons</taxon>
        <taxon>Gunneridae</taxon>
        <taxon>Pentapetalae</taxon>
        <taxon>asterids</taxon>
        <taxon>lamiids</taxon>
        <taxon>Solanales</taxon>
        <taxon>Solanaceae</taxon>
        <taxon>Solanoideae</taxon>
        <taxon>Solaneae</taxon>
        <taxon>Solanum</taxon>
    </lineage>
</organism>
<dbReference type="Proteomes" id="UP000824120">
    <property type="component" value="Chromosome 10"/>
</dbReference>
<dbReference type="EMBL" id="JACXVP010000010">
    <property type="protein sequence ID" value="KAG5581553.1"/>
    <property type="molecule type" value="Genomic_DNA"/>
</dbReference>
<evidence type="ECO:0000313" key="2">
    <source>
        <dbReference type="Proteomes" id="UP000824120"/>
    </source>
</evidence>
<evidence type="ECO:0000313" key="1">
    <source>
        <dbReference type="EMBL" id="KAG5581553.1"/>
    </source>
</evidence>
<name>A0A9J5X048_SOLCO</name>
<sequence length="342" mass="37382">MTRTRASTSESESVGEAEGIVASGVMAEQEGQHLLEGTTCFLIIVGATPPVQGPCVGFQTSGSSPVPFMAPSRSITPPISSSATMFEGTTGVKAYDFLIGFVVQLGYLRGIRVAKEWWRSVLARRPVGSPILGWEQFTKCRDEFDRLDQGSLSFSKYATHFYELSHYAISSIPTEFERICQLVKGVFNMLDRVAAPRGLVSRVSSTVIHPEGRLVHAAIQSTNDVGGPRPSETCQGTHSGSSGVWTYNKGFPMRALSTVKLISHATCSTPALVEQILCMVLEVVRARSGTQASGDPRQFYVIPSRSEAEASDVVKERSQAYPELRVDLPWYSKSSRLYHHNL</sequence>